<keyword evidence="3" id="KW-0411">Iron-sulfur</keyword>
<protein>
    <submittedName>
        <fullName evidence="7">Uncharacterized protein</fullName>
    </submittedName>
</protein>
<keyword evidence="3" id="KW-0408">Iron</keyword>
<evidence type="ECO:0000259" key="4">
    <source>
        <dbReference type="PROSITE" id="PS50011"/>
    </source>
</evidence>
<evidence type="ECO:0000256" key="2">
    <source>
        <dbReference type="ARBA" id="ARBA00004173"/>
    </source>
</evidence>
<dbReference type="InterPro" id="IPR031691">
    <property type="entry name" value="LIAS_N"/>
</dbReference>
<evidence type="ECO:0000256" key="3">
    <source>
        <dbReference type="ARBA" id="ARBA00022485"/>
    </source>
</evidence>
<proteinExistence type="predicted"/>
<dbReference type="Proteomes" id="UP001148838">
    <property type="component" value="Unassembled WGS sequence"/>
</dbReference>
<keyword evidence="8" id="KW-1185">Reference proteome</keyword>
<evidence type="ECO:0000259" key="5">
    <source>
        <dbReference type="PROSITE" id="PS50086"/>
    </source>
</evidence>
<dbReference type="Gene3D" id="1.10.8.270">
    <property type="entry name" value="putative rabgap domain of human tbc1 domain family member 14 like domains"/>
    <property type="match status" value="1"/>
</dbReference>
<dbReference type="PROSITE" id="PS51918">
    <property type="entry name" value="RADICAL_SAM"/>
    <property type="match status" value="1"/>
</dbReference>
<dbReference type="SUPFAM" id="SSF56112">
    <property type="entry name" value="Protein kinase-like (PK-like)"/>
    <property type="match status" value="1"/>
</dbReference>
<dbReference type="Gene3D" id="1.10.472.80">
    <property type="entry name" value="Ypt/Rab-GAP domain of gyp1p, domain 3"/>
    <property type="match status" value="1"/>
</dbReference>
<feature type="domain" description="Rab-GAP TBC" evidence="5">
    <location>
        <begin position="728"/>
        <end position="913"/>
    </location>
</feature>
<dbReference type="InterPro" id="IPR058240">
    <property type="entry name" value="rSAM_sf"/>
</dbReference>
<dbReference type="InterPro" id="IPR003698">
    <property type="entry name" value="Lipoyl_synth"/>
</dbReference>
<dbReference type="InterPro" id="IPR011009">
    <property type="entry name" value="Kinase-like_dom_sf"/>
</dbReference>
<dbReference type="SMART" id="SM00164">
    <property type="entry name" value="TBC"/>
    <property type="match status" value="1"/>
</dbReference>
<dbReference type="Gene3D" id="1.10.510.10">
    <property type="entry name" value="Transferase(Phosphotransferase) domain 1"/>
    <property type="match status" value="1"/>
</dbReference>
<keyword evidence="3" id="KW-0479">Metal-binding</keyword>
<evidence type="ECO:0000259" key="6">
    <source>
        <dbReference type="PROSITE" id="PS51918"/>
    </source>
</evidence>
<feature type="domain" description="Protein kinase" evidence="4">
    <location>
        <begin position="286"/>
        <end position="545"/>
    </location>
</feature>
<comment type="cofactor">
    <cofactor evidence="1">
        <name>[4Fe-4S] cluster</name>
        <dbReference type="ChEBI" id="CHEBI:49883"/>
    </cofactor>
</comment>
<feature type="domain" description="Radical SAM core" evidence="6">
    <location>
        <begin position="29"/>
        <end position="275"/>
    </location>
</feature>
<dbReference type="SUPFAM" id="SSF102114">
    <property type="entry name" value="Radical SAM enzymes"/>
    <property type="match status" value="1"/>
</dbReference>
<sequence>MDDYGGKLKREKGESERLKLPPWLKTKIPTGSNYARIRDQLRHLNLHTVCEEARCPNIGECWGGGKHGTATATIMICQMEGLIILQKPYEKSSDKFSVVSLSTNILYIQSGSEEFEDSLVEAAIRETEALRNSSILVECLVPDFRGDTVAVKTIVDSGLDVFAHNIETVEKLTPYVRDRRAHYRQSLKVLGAAKETNPELITKSSIMLGLGETDDEVQQTLTDSQLKMAAPFKCFGEGSGLSFICINYKHCKNESCGKSNNWNTVWRADVLIYLPLSVYSTVKMSPVASPTIGTQFGGLTFFARSHPGELCGSNGLPLTPNSITIFGRAQFLKTINHPYLCSYLDIIRGKHERTVVVSEYHSRTVNSGLFSIDEIVKIAYQTLQALSYLNDLGIVHRCLCPENMVLTEEGNIQLFNYGLYYMTGGGADVSFPIGHPKYIAPEVYLSGRSTKSGPKVDIWSLGMIILELALRRHLWSDLKLAQCMRKVLSLLHIKVSVLERLVREHGCWEQCQELPPEIRDFISKCLSVSPCERPSPQQLLEHELFKDLKKDEVAAEEMQYQIFPGFHSRRKPVSKSVKHPLLERSLQELYYLWHLAGGDVQTELKKQGLIRSKAPILSIPNLVLLEGTIFGQVRDQTSMLDLRVVPLHLDTLYQRLVHMPLTSYYPLIETKSEIIEKEVEEPSEAASLPLVIRERDTEYQFHRVVLYDRLIKGYPYKKAAVLKEARKDIPPLYRGNIWAALLEVDGDVEGTYVAVDKETPTHTDRQIEVDIPRCHQYDELLSSCEGHRKFKRVLKAWVVSHPQYVYWQGLDSLCAPFLYLNFSNEAQAFACLSAFIPKYLHNFFLKDNSAVIQEYLAKFSHLIAFHDPALANHLAGISFIPELFAIPWFLTMFSHVFPLHKIFHLWDKLLLGDASFPLYVGLAILHQLRDTLLASGFNECILLFSDLPEIDMERCVTDSIELYCSTPRSVTYRQHELQASPSTDTDRNTAELVSFSIFLK</sequence>
<accession>A0ABQ8SPG3</accession>
<comment type="subcellular location">
    <subcellularLocation>
        <location evidence="2">Mitochondrion</location>
    </subcellularLocation>
</comment>
<organism evidence="7 8">
    <name type="scientific">Periplaneta americana</name>
    <name type="common">American cockroach</name>
    <name type="synonym">Blatta americana</name>
    <dbReference type="NCBI Taxonomy" id="6978"/>
    <lineage>
        <taxon>Eukaryota</taxon>
        <taxon>Metazoa</taxon>
        <taxon>Ecdysozoa</taxon>
        <taxon>Arthropoda</taxon>
        <taxon>Hexapoda</taxon>
        <taxon>Insecta</taxon>
        <taxon>Pterygota</taxon>
        <taxon>Neoptera</taxon>
        <taxon>Polyneoptera</taxon>
        <taxon>Dictyoptera</taxon>
        <taxon>Blattodea</taxon>
        <taxon>Blattoidea</taxon>
        <taxon>Blattidae</taxon>
        <taxon>Blattinae</taxon>
        <taxon>Periplaneta</taxon>
    </lineage>
</organism>
<dbReference type="SUPFAM" id="SSF47923">
    <property type="entry name" value="Ypt/Rab-GAP domain of gyp1p"/>
    <property type="match status" value="2"/>
</dbReference>
<dbReference type="Pfam" id="PF00069">
    <property type="entry name" value="Pkinase"/>
    <property type="match status" value="1"/>
</dbReference>
<dbReference type="InterPro" id="IPR007197">
    <property type="entry name" value="rSAM"/>
</dbReference>
<dbReference type="Pfam" id="PF00566">
    <property type="entry name" value="RabGAP-TBC"/>
    <property type="match status" value="1"/>
</dbReference>
<evidence type="ECO:0000313" key="8">
    <source>
        <dbReference type="Proteomes" id="UP001148838"/>
    </source>
</evidence>
<dbReference type="PANTHER" id="PTHR10949:SF0">
    <property type="entry name" value="LIPOYL SYNTHASE, MITOCHONDRIAL"/>
    <property type="match status" value="1"/>
</dbReference>
<dbReference type="PANTHER" id="PTHR10949">
    <property type="entry name" value="LIPOYL SYNTHASE"/>
    <property type="match status" value="1"/>
</dbReference>
<name>A0ABQ8SPG3_PERAM</name>
<dbReference type="PROSITE" id="PS50086">
    <property type="entry name" value="TBC_RABGAP"/>
    <property type="match status" value="1"/>
</dbReference>
<evidence type="ECO:0000313" key="7">
    <source>
        <dbReference type="EMBL" id="KAJ4435621.1"/>
    </source>
</evidence>
<dbReference type="EMBL" id="JAJSOF020000023">
    <property type="protein sequence ID" value="KAJ4435621.1"/>
    <property type="molecule type" value="Genomic_DNA"/>
</dbReference>
<evidence type="ECO:0000256" key="1">
    <source>
        <dbReference type="ARBA" id="ARBA00001966"/>
    </source>
</evidence>
<gene>
    <name evidence="7" type="ORF">ANN_18237</name>
</gene>
<dbReference type="Pfam" id="PF04055">
    <property type="entry name" value="Radical_SAM"/>
    <property type="match status" value="1"/>
</dbReference>
<dbReference type="PROSITE" id="PS50011">
    <property type="entry name" value="PROTEIN_KINASE_DOM"/>
    <property type="match status" value="1"/>
</dbReference>
<dbReference type="Pfam" id="PF16881">
    <property type="entry name" value="LIAS_N"/>
    <property type="match status" value="1"/>
</dbReference>
<dbReference type="InterPro" id="IPR000719">
    <property type="entry name" value="Prot_kinase_dom"/>
</dbReference>
<dbReference type="InterPro" id="IPR035969">
    <property type="entry name" value="Rab-GAP_TBC_sf"/>
</dbReference>
<comment type="caution">
    <text evidence="7">The sequence shown here is derived from an EMBL/GenBank/DDBJ whole genome shotgun (WGS) entry which is preliminary data.</text>
</comment>
<keyword evidence="3" id="KW-0004">4Fe-4S</keyword>
<reference evidence="7 8" key="1">
    <citation type="journal article" date="2022" name="Allergy">
        <title>Genome assembly and annotation of Periplaneta americana reveal a comprehensive cockroach allergen profile.</title>
        <authorList>
            <person name="Wang L."/>
            <person name="Xiong Q."/>
            <person name="Saelim N."/>
            <person name="Wang L."/>
            <person name="Nong W."/>
            <person name="Wan A.T."/>
            <person name="Shi M."/>
            <person name="Liu X."/>
            <person name="Cao Q."/>
            <person name="Hui J.H.L."/>
            <person name="Sookrung N."/>
            <person name="Leung T.F."/>
            <person name="Tungtrongchitr A."/>
            <person name="Tsui S.K.W."/>
        </authorList>
    </citation>
    <scope>NUCLEOTIDE SEQUENCE [LARGE SCALE GENOMIC DNA]</scope>
    <source>
        <strain evidence="7">PWHHKU_190912</strain>
    </source>
</reference>
<dbReference type="InterPro" id="IPR000195">
    <property type="entry name" value="Rab-GAP-TBC_dom"/>
</dbReference>